<dbReference type="GO" id="GO:0000981">
    <property type="term" value="F:DNA-binding transcription factor activity, RNA polymerase II-specific"/>
    <property type="evidence" value="ECO:0007669"/>
    <property type="project" value="TreeGrafter"/>
</dbReference>
<gene>
    <name evidence="4" type="primary">LOC108270979</name>
</gene>
<organism evidence="3 4">
    <name type="scientific">Ictalurus punctatus</name>
    <name type="common">Channel catfish</name>
    <name type="synonym">Silurus punctatus</name>
    <dbReference type="NCBI Taxonomy" id="7998"/>
    <lineage>
        <taxon>Eukaryota</taxon>
        <taxon>Metazoa</taxon>
        <taxon>Chordata</taxon>
        <taxon>Craniata</taxon>
        <taxon>Vertebrata</taxon>
        <taxon>Euteleostomi</taxon>
        <taxon>Actinopterygii</taxon>
        <taxon>Neopterygii</taxon>
        <taxon>Teleostei</taxon>
        <taxon>Ostariophysi</taxon>
        <taxon>Siluriformes</taxon>
        <taxon>Ictaluridae</taxon>
        <taxon>Ictalurus</taxon>
    </lineage>
</organism>
<accession>A0A2D0RST7</accession>
<dbReference type="InterPro" id="IPR019139">
    <property type="entry name" value="LRRFIP1/2"/>
</dbReference>
<dbReference type="PANTHER" id="PTHR19212:SF5">
    <property type="entry name" value="LEUCINE-RICH REPEAT FLIGHTLESS-INTERACTING PROTEIN 1"/>
    <property type="match status" value="1"/>
</dbReference>
<evidence type="ECO:0000256" key="2">
    <source>
        <dbReference type="ARBA" id="ARBA00023054"/>
    </source>
</evidence>
<dbReference type="PANTHER" id="PTHR19212">
    <property type="entry name" value="LEUCINE RICH REPEAT IN FLII INTERACTING PROTEIN"/>
    <property type="match status" value="1"/>
</dbReference>
<dbReference type="Proteomes" id="UP000221080">
    <property type="component" value="Chromosome 10"/>
</dbReference>
<dbReference type="RefSeq" id="XP_017333568.1">
    <property type="nucleotide sequence ID" value="XM_017478079.3"/>
</dbReference>
<keyword evidence="3" id="KW-1185">Reference proteome</keyword>
<reference evidence="4" key="2">
    <citation type="submission" date="2025-08" db="UniProtKB">
        <authorList>
            <consortium name="RefSeq"/>
        </authorList>
    </citation>
    <scope>IDENTIFICATION</scope>
    <source>
        <tissue evidence="4">Blood</tissue>
    </source>
</reference>
<reference evidence="3" key="1">
    <citation type="journal article" date="2016" name="Nat. Commun.">
        <title>The channel catfish genome sequence provides insights into the evolution of scale formation in teleosts.</title>
        <authorList>
            <person name="Liu Z."/>
            <person name="Liu S."/>
            <person name="Yao J."/>
            <person name="Bao L."/>
            <person name="Zhang J."/>
            <person name="Li Y."/>
            <person name="Jiang C."/>
            <person name="Sun L."/>
            <person name="Wang R."/>
            <person name="Zhang Y."/>
            <person name="Zhou T."/>
            <person name="Zeng Q."/>
            <person name="Fu Q."/>
            <person name="Gao S."/>
            <person name="Li N."/>
            <person name="Koren S."/>
            <person name="Jiang Y."/>
            <person name="Zimin A."/>
            <person name="Xu P."/>
            <person name="Phillippy A.M."/>
            <person name="Geng X."/>
            <person name="Song L."/>
            <person name="Sun F."/>
            <person name="Li C."/>
            <person name="Wang X."/>
            <person name="Chen A."/>
            <person name="Jin Y."/>
            <person name="Yuan Z."/>
            <person name="Yang Y."/>
            <person name="Tan S."/>
            <person name="Peatman E."/>
            <person name="Lu J."/>
            <person name="Qin Z."/>
            <person name="Dunham R."/>
            <person name="Li Z."/>
            <person name="Sonstegard T."/>
            <person name="Feng J."/>
            <person name="Danzmann R.G."/>
            <person name="Schroeder S."/>
            <person name="Scheffler B."/>
            <person name="Duke M.V."/>
            <person name="Ballard L."/>
            <person name="Kucuktas H."/>
            <person name="Kaltenboeck L."/>
            <person name="Liu H."/>
            <person name="Armbruster J."/>
            <person name="Xie Y."/>
            <person name="Kirby M.L."/>
            <person name="Tian Y."/>
            <person name="Flanagan M.E."/>
            <person name="Mu W."/>
            <person name="Waldbieser G.C."/>
        </authorList>
    </citation>
    <scope>NUCLEOTIDE SEQUENCE [LARGE SCALE GENOMIC DNA]</scope>
    <source>
        <strain evidence="3">SDA103</strain>
    </source>
</reference>
<evidence type="ECO:0000256" key="1">
    <source>
        <dbReference type="ARBA" id="ARBA00008275"/>
    </source>
</evidence>
<dbReference type="OrthoDB" id="8961384at2759"/>
<dbReference type="Gene3D" id="1.20.5.4090">
    <property type="match status" value="4"/>
</dbReference>
<dbReference type="Pfam" id="PF09738">
    <property type="entry name" value="LRRFIP"/>
    <property type="match status" value="2"/>
</dbReference>
<keyword evidence="2" id="KW-0175">Coiled coil</keyword>
<comment type="similarity">
    <text evidence="1">Belongs to the LRRFIP family.</text>
</comment>
<dbReference type="GeneID" id="108270979"/>
<dbReference type="GO" id="GO:0000978">
    <property type="term" value="F:RNA polymerase II cis-regulatory region sequence-specific DNA binding"/>
    <property type="evidence" value="ECO:0007669"/>
    <property type="project" value="TreeGrafter"/>
</dbReference>
<dbReference type="AlphaFoldDB" id="A0A2D0RST7"/>
<evidence type="ECO:0000313" key="3">
    <source>
        <dbReference type="Proteomes" id="UP000221080"/>
    </source>
</evidence>
<sequence>MKTFLSALGAGVAKLRLRPLMYTTGTAATAAAIYYYVKRGDGKKTTSDPEVTPEDPVCDQAMEPALVQPIEVPRDQVMGAVRRAEEKIQKLVVSSTKLEDRVKELEELLCEARNECEREREAHFILQSEYDEMKENLMDKKQLLKVSQSEDEKKHQKAVETIAQLEVENSDLKDQVERLQGRVQNMENLLHATEWECDKLVNDFHMEEDEIKKGVIHIMELLKVSLAEDEEKHQKAVETIAQLEVEKSDLKDQVERLRLRVWEMENLLHETYRWSADQMNECEREREAYVILQSEYDEMKENLMDKEQLLKVSQSEDEPKPQKAVETIAQLVMEKADLIDQVERLRLRVWEMENLHHETYRWSADQMNECEREWEAHVILQSEYDELKENLVSSLIQGDNKY</sequence>
<protein>
    <submittedName>
        <fullName evidence="4">Leucine-rich repeat flightless-interacting protein 1 isoform X1</fullName>
    </submittedName>
</protein>
<proteinExistence type="inferred from homology"/>
<evidence type="ECO:0000313" key="4">
    <source>
        <dbReference type="RefSeq" id="XP_017333568.1"/>
    </source>
</evidence>
<dbReference type="KEGG" id="ipu:108270979"/>
<name>A0A2D0RST7_ICTPU</name>